<dbReference type="EMBL" id="PDOB01000025">
    <property type="protein sequence ID" value="PIL39010.1"/>
    <property type="molecule type" value="Genomic_DNA"/>
</dbReference>
<comment type="caution">
    <text evidence="1">The sequence shown here is derived from an EMBL/GenBank/DDBJ whole genome shotgun (WGS) entry which is preliminary data.</text>
</comment>
<organism evidence="1 2">
    <name type="scientific">Massilia psychrophila</name>
    <dbReference type="NCBI Taxonomy" id="1603353"/>
    <lineage>
        <taxon>Bacteria</taxon>
        <taxon>Pseudomonadati</taxon>
        <taxon>Pseudomonadota</taxon>
        <taxon>Betaproteobacteria</taxon>
        <taxon>Burkholderiales</taxon>
        <taxon>Oxalobacteraceae</taxon>
        <taxon>Telluria group</taxon>
        <taxon>Massilia</taxon>
    </lineage>
</organism>
<proteinExistence type="predicted"/>
<evidence type="ECO:0000313" key="1">
    <source>
        <dbReference type="EMBL" id="PIL39010.1"/>
    </source>
</evidence>
<accession>A0A2G8SZ00</accession>
<keyword evidence="2" id="KW-1185">Reference proteome</keyword>
<sequence length="238" mass="26510">MTRGLCRRRLPDNRKKAAMQLDPQSLPNPRTLGNRAMALAMLDAIICPEFQYRYFSYDANWGSGEQVAVMRNGDGDHWFLHMSNSGAVIKGYVQELPRGESRVMALEVQRRVPEQFGAFLHEPAFAMDAVSYFYYRRGSDLAWSRVAHPDVGLAKWSDGSADYLSILLAPASCYYDYATDYFECEPPLLSIEHIYALAPLTAAIVKSLNPQMTLDQARAAADAIGYPARAAARATLAC</sequence>
<gene>
    <name evidence="1" type="ORF">CR103_15145</name>
</gene>
<evidence type="ECO:0000313" key="2">
    <source>
        <dbReference type="Proteomes" id="UP000228593"/>
    </source>
</evidence>
<dbReference type="Proteomes" id="UP000228593">
    <property type="component" value="Unassembled WGS sequence"/>
</dbReference>
<reference evidence="1 2" key="1">
    <citation type="submission" date="2017-10" db="EMBL/GenBank/DDBJ databases">
        <title>Massilia psychrophilum sp. nov., a novel purple-pigmented bacterium isolated from Tianshan glacier, Xinjiang Municipality, China.</title>
        <authorList>
            <person name="Wang H."/>
        </authorList>
    </citation>
    <scope>NUCLEOTIDE SEQUENCE [LARGE SCALE GENOMIC DNA]</scope>
    <source>
        <strain evidence="1 2">JCM 30813</strain>
    </source>
</reference>
<dbReference type="AlphaFoldDB" id="A0A2G8SZ00"/>
<name>A0A2G8SZ00_9BURK</name>
<protein>
    <submittedName>
        <fullName evidence="1">Uncharacterized protein</fullName>
    </submittedName>
</protein>